<evidence type="ECO:0000313" key="2">
    <source>
        <dbReference type="EMBL" id="GAA2509337.1"/>
    </source>
</evidence>
<dbReference type="PANTHER" id="PTHR36440:SF1">
    <property type="entry name" value="PUTATIVE (AFU_ORTHOLOGUE AFUA_8G07350)-RELATED"/>
    <property type="match status" value="1"/>
</dbReference>
<dbReference type="Gene3D" id="2.60.120.10">
    <property type="entry name" value="Jelly Rolls"/>
    <property type="match status" value="1"/>
</dbReference>
<dbReference type="InterPro" id="IPR053146">
    <property type="entry name" value="QDO-like"/>
</dbReference>
<dbReference type="InterPro" id="IPR014710">
    <property type="entry name" value="RmlC-like_jellyroll"/>
</dbReference>
<comment type="caution">
    <text evidence="2">The sequence shown here is derived from an EMBL/GenBank/DDBJ whole genome shotgun (WGS) entry which is preliminary data.</text>
</comment>
<reference evidence="3" key="1">
    <citation type="journal article" date="2019" name="Int. J. Syst. Evol. Microbiol.">
        <title>The Global Catalogue of Microorganisms (GCM) 10K type strain sequencing project: providing services to taxonomists for standard genome sequencing and annotation.</title>
        <authorList>
            <consortium name="The Broad Institute Genomics Platform"/>
            <consortium name="The Broad Institute Genome Sequencing Center for Infectious Disease"/>
            <person name="Wu L."/>
            <person name="Ma J."/>
        </authorList>
    </citation>
    <scope>NUCLEOTIDE SEQUENCE [LARGE SCALE GENOMIC DNA]</scope>
    <source>
        <strain evidence="3">JCM 4395</strain>
    </source>
</reference>
<organism evidence="2 3">
    <name type="scientific">Streptomyces longisporus</name>
    <dbReference type="NCBI Taxonomy" id="1948"/>
    <lineage>
        <taxon>Bacteria</taxon>
        <taxon>Bacillati</taxon>
        <taxon>Actinomycetota</taxon>
        <taxon>Actinomycetes</taxon>
        <taxon>Kitasatosporales</taxon>
        <taxon>Streptomycetaceae</taxon>
        <taxon>Streptomyces</taxon>
    </lineage>
</organism>
<proteinExistence type="predicted"/>
<dbReference type="EMBL" id="BAAASG010000015">
    <property type="protein sequence ID" value="GAA2509337.1"/>
    <property type="molecule type" value="Genomic_DNA"/>
</dbReference>
<evidence type="ECO:0000259" key="1">
    <source>
        <dbReference type="Pfam" id="PF07883"/>
    </source>
</evidence>
<dbReference type="SUPFAM" id="SSF51182">
    <property type="entry name" value="RmlC-like cupins"/>
    <property type="match status" value="1"/>
</dbReference>
<evidence type="ECO:0000313" key="3">
    <source>
        <dbReference type="Proteomes" id="UP001501777"/>
    </source>
</evidence>
<dbReference type="InterPro" id="IPR011051">
    <property type="entry name" value="RmlC_Cupin_sf"/>
</dbReference>
<name>A0ABP6A6P1_STRLO</name>
<gene>
    <name evidence="2" type="ORF">GCM10010276_64100</name>
</gene>
<protein>
    <recommendedName>
        <fullName evidence="1">Cupin type-2 domain-containing protein</fullName>
    </recommendedName>
</protein>
<dbReference type="Pfam" id="PF07883">
    <property type="entry name" value="Cupin_2"/>
    <property type="match status" value="1"/>
</dbReference>
<feature type="domain" description="Cupin type-2" evidence="1">
    <location>
        <begin position="37"/>
        <end position="104"/>
    </location>
</feature>
<keyword evidence="3" id="KW-1185">Reference proteome</keyword>
<dbReference type="RefSeq" id="WP_344404289.1">
    <property type="nucleotide sequence ID" value="NZ_BAAASG010000015.1"/>
</dbReference>
<dbReference type="InterPro" id="IPR013096">
    <property type="entry name" value="Cupin_2"/>
</dbReference>
<accession>A0ABP6A6P1</accession>
<sequence>MQIIAKNSLPTVQINGEVAAHILNASDHPGLSVSAFIVDVATDAGPPRHTHPYEEIFVIVEGTVRLEAGGESVDATPEDICVVPAGTPHKFANLGPGRARMVNIHAAKDVVTEFVPDEADTNESYAYNRPGA</sequence>
<dbReference type="PANTHER" id="PTHR36440">
    <property type="entry name" value="PUTATIVE (AFU_ORTHOLOGUE AFUA_8G07350)-RELATED"/>
    <property type="match status" value="1"/>
</dbReference>
<dbReference type="Proteomes" id="UP001501777">
    <property type="component" value="Unassembled WGS sequence"/>
</dbReference>